<keyword evidence="4" id="KW-0802">TPR repeat</keyword>
<evidence type="ECO:0000313" key="7">
    <source>
        <dbReference type="Proteomes" id="UP000192923"/>
    </source>
</evidence>
<evidence type="ECO:0000256" key="4">
    <source>
        <dbReference type="ARBA" id="ARBA00022803"/>
    </source>
</evidence>
<comment type="subcellular location">
    <subcellularLocation>
        <location evidence="1">Cytoplasm</location>
    </subcellularLocation>
</comment>
<evidence type="ECO:0000256" key="5">
    <source>
        <dbReference type="ARBA" id="ARBA00038253"/>
    </source>
</evidence>
<dbReference type="STRING" id="1760988.SAMN02949497_3693"/>
<dbReference type="PANTHER" id="PTHR46630">
    <property type="entry name" value="TETRATRICOPEPTIDE REPEAT PROTEIN 29"/>
    <property type="match status" value="1"/>
</dbReference>
<organism evidence="6 7">
    <name type="scientific">Methylomagnum ishizawai</name>
    <dbReference type="NCBI Taxonomy" id="1760988"/>
    <lineage>
        <taxon>Bacteria</taxon>
        <taxon>Pseudomonadati</taxon>
        <taxon>Pseudomonadota</taxon>
        <taxon>Gammaproteobacteria</taxon>
        <taxon>Methylococcales</taxon>
        <taxon>Methylococcaceae</taxon>
        <taxon>Methylomagnum</taxon>
    </lineage>
</organism>
<name>A0A1Y6D034_9GAMM</name>
<reference evidence="6 7" key="1">
    <citation type="submission" date="2016-12" db="EMBL/GenBank/DDBJ databases">
        <authorList>
            <person name="Song W.-J."/>
            <person name="Kurnit D.M."/>
        </authorList>
    </citation>
    <scope>NUCLEOTIDE SEQUENCE [LARGE SCALE GENOMIC DNA]</scope>
    <source>
        <strain evidence="6 7">175</strain>
    </source>
</reference>
<dbReference type="InterPro" id="IPR011990">
    <property type="entry name" value="TPR-like_helical_dom_sf"/>
</dbReference>
<protein>
    <submittedName>
        <fullName evidence="6">Tetratricopeptide repeat-containing protein</fullName>
    </submittedName>
</protein>
<keyword evidence="3" id="KW-0677">Repeat</keyword>
<evidence type="ECO:0000256" key="1">
    <source>
        <dbReference type="ARBA" id="ARBA00004496"/>
    </source>
</evidence>
<dbReference type="EMBL" id="FXAM01000001">
    <property type="protein sequence ID" value="SMF96299.1"/>
    <property type="molecule type" value="Genomic_DNA"/>
</dbReference>
<dbReference type="InterPro" id="IPR051476">
    <property type="entry name" value="Bac_ResReg_Asp_Phosphatase"/>
</dbReference>
<sequence length="545" mass="61106">MNAADLFGPVTPPPEHAGEWTRLKRLLEGAAGRFALVLAGYNRPVYRDQLIERLRQDAGEAAHERLDANGFADFAAFERWLEHHGQAPGALHLVGLDLWLGQGKDDSRLYGFNVHRDWIARLCRRPLVLWLLEHQIREFAQAAPDAWEWRSGVVDFSWPVELESMAWPEPLDLGSATRDERLQRIGEIRDFLAYKGEELSGSERGILGNNLGYLYRSLGEWIQALNVFGYAANAFQNADDQKGVFKALAESAEILGLFGDLDEALGQLNLVFEGFREWGDAREMAITQGRIADILKARGQLDEALRILREEELPVYERLGDVREKAVVQGRIADILQEKGQLNEALSIRQQEQLPVYERLGDVRSKAMVQGKIADILLMRGEMERALHIYHDDLIPTFAIVGDIRSQAVTQGRVADILQARGQLDEALRIREEEELPIYKLLGDVSSTAVTLFKIAGIELEQKQFSQAFEHLGKAYEIFTRLQVPDGLATVGEHYGQLLRQRGDPEKGIAILKTALEAAEALGQTARAERLRNLLSQPGTPLSAA</sequence>
<comment type="similarity">
    <text evidence="5">Belongs to the Rap family.</text>
</comment>
<dbReference type="AlphaFoldDB" id="A0A1Y6D034"/>
<accession>A0A1Y6D034</accession>
<dbReference type="Pfam" id="PF13424">
    <property type="entry name" value="TPR_12"/>
    <property type="match status" value="1"/>
</dbReference>
<keyword evidence="7" id="KW-1185">Reference proteome</keyword>
<evidence type="ECO:0000256" key="3">
    <source>
        <dbReference type="ARBA" id="ARBA00022737"/>
    </source>
</evidence>
<gene>
    <name evidence="6" type="ORF">SAMN02949497_3693</name>
</gene>
<dbReference type="SUPFAM" id="SSF48452">
    <property type="entry name" value="TPR-like"/>
    <property type="match status" value="2"/>
</dbReference>
<dbReference type="OrthoDB" id="4181557at2"/>
<dbReference type="RefSeq" id="WP_125469020.1">
    <property type="nucleotide sequence ID" value="NZ_FXAM01000001.1"/>
</dbReference>
<proteinExistence type="inferred from homology"/>
<dbReference type="PANTHER" id="PTHR46630:SF1">
    <property type="entry name" value="TETRATRICOPEPTIDE REPEAT PROTEIN 29"/>
    <property type="match status" value="1"/>
</dbReference>
<dbReference type="Proteomes" id="UP000192923">
    <property type="component" value="Unassembled WGS sequence"/>
</dbReference>
<evidence type="ECO:0000256" key="2">
    <source>
        <dbReference type="ARBA" id="ARBA00022490"/>
    </source>
</evidence>
<evidence type="ECO:0000313" key="6">
    <source>
        <dbReference type="EMBL" id="SMF96299.1"/>
    </source>
</evidence>
<keyword evidence="2" id="KW-0963">Cytoplasm</keyword>
<dbReference type="GO" id="GO:0005737">
    <property type="term" value="C:cytoplasm"/>
    <property type="evidence" value="ECO:0007669"/>
    <property type="project" value="UniProtKB-SubCell"/>
</dbReference>
<dbReference type="Gene3D" id="1.25.40.10">
    <property type="entry name" value="Tetratricopeptide repeat domain"/>
    <property type="match status" value="2"/>
</dbReference>